<dbReference type="AlphaFoldDB" id="A0A6H5IJN5"/>
<dbReference type="SUPFAM" id="SSF48403">
    <property type="entry name" value="Ankyrin repeat"/>
    <property type="match status" value="1"/>
</dbReference>
<keyword evidence="1" id="KW-0677">Repeat</keyword>
<evidence type="ECO:0000256" key="2">
    <source>
        <dbReference type="ARBA" id="ARBA00023043"/>
    </source>
</evidence>
<name>A0A6H5IJN5_9HYME</name>
<feature type="repeat" description="ANK" evidence="3">
    <location>
        <begin position="211"/>
        <end position="239"/>
    </location>
</feature>
<dbReference type="SMART" id="SM00248">
    <property type="entry name" value="ANK"/>
    <property type="match status" value="5"/>
</dbReference>
<evidence type="ECO:0000256" key="3">
    <source>
        <dbReference type="PROSITE-ProRule" id="PRU00023"/>
    </source>
</evidence>
<dbReference type="PRINTS" id="PR01415">
    <property type="entry name" value="ANKYRIN"/>
</dbReference>
<keyword evidence="2 3" id="KW-0040">ANK repeat</keyword>
<dbReference type="InterPro" id="IPR051070">
    <property type="entry name" value="NF-kappa-B_inhibitor"/>
</dbReference>
<dbReference type="Proteomes" id="UP000479190">
    <property type="component" value="Unassembled WGS sequence"/>
</dbReference>
<accession>A0A6H5IJN5</accession>
<protein>
    <submittedName>
        <fullName evidence="4">Uncharacterized protein</fullName>
    </submittedName>
</protein>
<feature type="repeat" description="ANK" evidence="3">
    <location>
        <begin position="61"/>
        <end position="93"/>
    </location>
</feature>
<feature type="repeat" description="ANK" evidence="3">
    <location>
        <begin position="134"/>
        <end position="168"/>
    </location>
</feature>
<reference evidence="4 5" key="1">
    <citation type="submission" date="2020-02" db="EMBL/GenBank/DDBJ databases">
        <authorList>
            <person name="Ferguson B K."/>
        </authorList>
    </citation>
    <scope>NUCLEOTIDE SEQUENCE [LARGE SCALE GENOMIC DNA]</scope>
</reference>
<feature type="repeat" description="ANK" evidence="3">
    <location>
        <begin position="28"/>
        <end position="60"/>
    </location>
</feature>
<evidence type="ECO:0000256" key="1">
    <source>
        <dbReference type="ARBA" id="ARBA00022737"/>
    </source>
</evidence>
<keyword evidence="5" id="KW-1185">Reference proteome</keyword>
<organism evidence="4 5">
    <name type="scientific">Trichogramma brassicae</name>
    <dbReference type="NCBI Taxonomy" id="86971"/>
    <lineage>
        <taxon>Eukaryota</taxon>
        <taxon>Metazoa</taxon>
        <taxon>Ecdysozoa</taxon>
        <taxon>Arthropoda</taxon>
        <taxon>Hexapoda</taxon>
        <taxon>Insecta</taxon>
        <taxon>Pterygota</taxon>
        <taxon>Neoptera</taxon>
        <taxon>Endopterygota</taxon>
        <taxon>Hymenoptera</taxon>
        <taxon>Apocrita</taxon>
        <taxon>Proctotrupomorpha</taxon>
        <taxon>Chalcidoidea</taxon>
        <taxon>Trichogrammatidae</taxon>
        <taxon>Trichogramma</taxon>
    </lineage>
</organism>
<evidence type="ECO:0000313" key="4">
    <source>
        <dbReference type="EMBL" id="CAB0035021.1"/>
    </source>
</evidence>
<gene>
    <name evidence="4" type="ORF">TBRA_LOCUS6919</name>
</gene>
<dbReference type="InterPro" id="IPR002110">
    <property type="entry name" value="Ankyrin_rpt"/>
</dbReference>
<dbReference type="Pfam" id="PF12796">
    <property type="entry name" value="Ank_2"/>
    <property type="match status" value="2"/>
</dbReference>
<dbReference type="EMBL" id="CADCXV010000767">
    <property type="protein sequence ID" value="CAB0035021.1"/>
    <property type="molecule type" value="Genomic_DNA"/>
</dbReference>
<proteinExistence type="predicted"/>
<dbReference type="InterPro" id="IPR036770">
    <property type="entry name" value="Ankyrin_rpt-contain_sf"/>
</dbReference>
<dbReference type="PANTHER" id="PTHR46680">
    <property type="entry name" value="NF-KAPPA-B INHIBITOR ALPHA"/>
    <property type="match status" value="1"/>
</dbReference>
<dbReference type="Gene3D" id="1.25.40.20">
    <property type="entry name" value="Ankyrin repeat-containing domain"/>
    <property type="match status" value="3"/>
</dbReference>
<dbReference type="PROSITE" id="PS50297">
    <property type="entry name" value="ANK_REP_REGION"/>
    <property type="match status" value="4"/>
</dbReference>
<dbReference type="PANTHER" id="PTHR46680:SF3">
    <property type="entry name" value="NF-KAPPA-B INHIBITOR CACTUS"/>
    <property type="match status" value="1"/>
</dbReference>
<evidence type="ECO:0000313" key="5">
    <source>
        <dbReference type="Proteomes" id="UP000479190"/>
    </source>
</evidence>
<dbReference type="PROSITE" id="PS50088">
    <property type="entry name" value="ANK_REPEAT"/>
    <property type="match status" value="4"/>
</dbReference>
<dbReference type="OrthoDB" id="496981at2759"/>
<sequence length="284" mass="31715">MTIDDDRPVISSLFKIYDRFDVNYADEDGMTHFHLACSRNNVDKVQKFLEVGQDPNCLTRDGVSPLHFALDAEHKKVIKLLLKNGADPTLANAQGSTPLHVTCENGPDEDFIKMILELCNDKYQPVQVNAQDELGCTPLQLAMKAGVNCKKLVECLLRNGADPNLANAEGSTPLHIGIENHFYAFDALAVFFEVTDEKKKQLVQVDALDEKGRTPLQLAVANLLPDVVDKLLDRGADLSSFVFPTESYFRSPNARKSSPKLPLERFFSDRMIDTMDRKDSTKTV</sequence>